<evidence type="ECO:0000313" key="3">
    <source>
        <dbReference type="EMBL" id="AIR11351.1"/>
    </source>
</evidence>
<reference evidence="3 4" key="1">
    <citation type="journal article" date="2014" name="BMC Genomics">
        <title>Unusual genome complexity in Lactobacillus salivarius JCM1046.</title>
        <authorList>
            <person name="Raftis E.J."/>
            <person name="Forde B.M."/>
            <person name="Claesson M.J."/>
            <person name="O'Toole P.W."/>
        </authorList>
    </citation>
    <scope>NUCLEOTIDE SEQUENCE [LARGE SCALE GENOMIC DNA]</scope>
    <source>
        <strain evidence="3 4">JCM1046</strain>
    </source>
</reference>
<keyword evidence="1" id="KW-0472">Membrane</keyword>
<dbReference type="AlphaFoldDB" id="A0A089QKA2"/>
<dbReference type="InterPro" id="IPR026272">
    <property type="entry name" value="SdpI"/>
</dbReference>
<feature type="transmembrane region" description="Helical" evidence="1">
    <location>
        <begin position="77"/>
        <end position="97"/>
    </location>
</feature>
<feature type="domain" description="DUF1648" evidence="2">
    <location>
        <begin position="11"/>
        <end position="57"/>
    </location>
</feature>
<feature type="transmembrane region" description="Helical" evidence="1">
    <location>
        <begin position="151"/>
        <end position="169"/>
    </location>
</feature>
<evidence type="ECO:0000256" key="1">
    <source>
        <dbReference type="SAM" id="Phobius"/>
    </source>
</evidence>
<keyword evidence="1" id="KW-1133">Transmembrane helix</keyword>
<dbReference type="InterPro" id="IPR025962">
    <property type="entry name" value="SdpI/YhfL"/>
</dbReference>
<dbReference type="PANTHER" id="PTHR37810:SF5">
    <property type="entry name" value="IMMUNITY PROTEIN SDPI"/>
    <property type="match status" value="1"/>
</dbReference>
<protein>
    <submittedName>
        <fullName evidence="3">Putative membrane spanning protein</fullName>
    </submittedName>
</protein>
<feature type="transmembrane region" description="Helical" evidence="1">
    <location>
        <begin position="47"/>
        <end position="65"/>
    </location>
</feature>
<dbReference type="EMBL" id="CP007646">
    <property type="protein sequence ID" value="AIR11351.1"/>
    <property type="molecule type" value="Genomic_DNA"/>
</dbReference>
<dbReference type="Proteomes" id="UP000029488">
    <property type="component" value="Chromosome"/>
</dbReference>
<evidence type="ECO:0000259" key="2">
    <source>
        <dbReference type="Pfam" id="PF07853"/>
    </source>
</evidence>
<dbReference type="Pfam" id="PF07853">
    <property type="entry name" value="DUF1648"/>
    <property type="match status" value="1"/>
</dbReference>
<evidence type="ECO:0000313" key="4">
    <source>
        <dbReference type="Proteomes" id="UP000029488"/>
    </source>
</evidence>
<dbReference type="PANTHER" id="PTHR37810">
    <property type="entry name" value="IMMUNITY PROTEIN SDPI"/>
    <property type="match status" value="1"/>
</dbReference>
<accession>A0A089QKA2</accession>
<organism evidence="3 4">
    <name type="scientific">Ligilactobacillus salivarius</name>
    <dbReference type="NCBI Taxonomy" id="1624"/>
    <lineage>
        <taxon>Bacteria</taxon>
        <taxon>Bacillati</taxon>
        <taxon>Bacillota</taxon>
        <taxon>Bacilli</taxon>
        <taxon>Lactobacillales</taxon>
        <taxon>Lactobacillaceae</taxon>
        <taxon>Ligilactobacillus</taxon>
    </lineage>
</organism>
<sequence length="197" mass="21636">MKVIKNNILVIIMILMVLISIAVYDILPTRLPIHFTLTGTVDGTAPKLGGISFMPVMELILWLISSFGIKDINLKKVIDGIGIILFLAQLAIIGVALKPTANINMINAVALSCMIIIIALMTRNNKINRYIGIRTTRIMSSDKIWKKTNTFASNLLLVVGSIGFVLAIFLNSVSFIIIIVLLLIAIVASIVYSHYIK</sequence>
<dbReference type="GO" id="GO:0009636">
    <property type="term" value="P:response to toxic substance"/>
    <property type="evidence" value="ECO:0007669"/>
    <property type="project" value="TreeGrafter"/>
</dbReference>
<dbReference type="InterPro" id="IPR012867">
    <property type="entry name" value="DUF1648"/>
</dbReference>
<feature type="transmembrane region" description="Helical" evidence="1">
    <location>
        <begin position="175"/>
        <end position="195"/>
    </location>
</feature>
<feature type="transmembrane region" description="Helical" evidence="1">
    <location>
        <begin position="103"/>
        <end position="121"/>
    </location>
</feature>
<dbReference type="Pfam" id="PF13630">
    <property type="entry name" value="SdpI"/>
    <property type="match status" value="1"/>
</dbReference>
<dbReference type="PIRSF" id="PIRSF038959">
    <property type="entry name" value="SdpI"/>
    <property type="match status" value="1"/>
</dbReference>
<keyword evidence="1" id="KW-0812">Transmembrane</keyword>
<name>A0A089QKA2_9LACO</name>
<proteinExistence type="predicted"/>
<dbReference type="RefSeq" id="WP_044005514.1">
    <property type="nucleotide sequence ID" value="NZ_CP007646.1"/>
</dbReference>
<gene>
    <name evidence="3" type="ORF">LSJ_1710c</name>
</gene>
<dbReference type="KEGG" id="lsj:LSJ_1710c"/>
<feature type="transmembrane region" description="Helical" evidence="1">
    <location>
        <begin position="7"/>
        <end position="27"/>
    </location>
</feature>